<dbReference type="STRING" id="2070753.A0A3A2Z1S4"/>
<dbReference type="AlphaFoldDB" id="A0A3A2Z1S4"/>
<dbReference type="OrthoDB" id="4491390at2759"/>
<dbReference type="EMBL" id="MVGC01001936">
    <property type="protein sequence ID" value="RJE16989.1"/>
    <property type="molecule type" value="Genomic_DNA"/>
</dbReference>
<feature type="non-terminal residue" evidence="1">
    <location>
        <position position="1"/>
    </location>
</feature>
<gene>
    <name evidence="1" type="ORF">PHISCL_10674</name>
</gene>
<reference evidence="2" key="1">
    <citation type="submission" date="2017-02" db="EMBL/GenBank/DDBJ databases">
        <authorList>
            <person name="Tafer H."/>
            <person name="Lopandic K."/>
        </authorList>
    </citation>
    <scope>NUCLEOTIDE SEQUENCE [LARGE SCALE GENOMIC DNA]</scope>
    <source>
        <strain evidence="2">CBS 366.77</strain>
    </source>
</reference>
<evidence type="ECO:0000313" key="1">
    <source>
        <dbReference type="EMBL" id="RJE16989.1"/>
    </source>
</evidence>
<comment type="caution">
    <text evidence="1">The sequence shown here is derived from an EMBL/GenBank/DDBJ whole genome shotgun (WGS) entry which is preliminary data.</text>
</comment>
<proteinExistence type="predicted"/>
<organism evidence="1 2">
    <name type="scientific">Aspergillus sclerotialis</name>
    <dbReference type="NCBI Taxonomy" id="2070753"/>
    <lineage>
        <taxon>Eukaryota</taxon>
        <taxon>Fungi</taxon>
        <taxon>Dikarya</taxon>
        <taxon>Ascomycota</taxon>
        <taxon>Pezizomycotina</taxon>
        <taxon>Eurotiomycetes</taxon>
        <taxon>Eurotiomycetidae</taxon>
        <taxon>Eurotiales</taxon>
        <taxon>Aspergillaceae</taxon>
        <taxon>Aspergillus</taxon>
        <taxon>Aspergillus subgen. Polypaecilum</taxon>
    </lineage>
</organism>
<name>A0A3A2Z1S4_9EURO</name>
<protein>
    <submittedName>
        <fullName evidence="1">Uncharacterized protein</fullName>
    </submittedName>
</protein>
<dbReference type="Proteomes" id="UP000266188">
    <property type="component" value="Unassembled WGS sequence"/>
</dbReference>
<accession>A0A3A2Z1S4</accession>
<evidence type="ECO:0000313" key="2">
    <source>
        <dbReference type="Proteomes" id="UP000266188"/>
    </source>
</evidence>
<keyword evidence="2" id="KW-1185">Reference proteome</keyword>
<sequence>DDMGLFGPTSTFYPLKVAYQALEEDDSDHIGEMAYIQQVVGRLTQKGLLCAPSFISPTKAPV</sequence>